<dbReference type="RefSeq" id="WP_012572818.1">
    <property type="nucleotide sequence ID" value="NC_011529.1"/>
</dbReference>
<sequence length="391" mass="45050">MDTIQVVQVYHHDPCDKGKGGVVRYINNILKYMPRKGIKVTLFGVDTGKCQENELDTLKISFVPIIKSSATWWRYLIKLTFRLPFMRIPKESVIHVHRIEYVLPFIISKRKNPVVLTLHGERLATAKVKYQKAFPLIEAIYRILEYFIFKRANVIVAVSNKVKESFENVHKNISDKIIVLPVGVDMDEFKPLDKDYLRQKYDIGEETKVLLFAGVLEERKNIGLLIRAFRYVQERYPDSILLIVGDGPLRSSLEKLVEELKIKSKVWFLGEVSREQLPESYNLADVFALPSLSEGSPTVVREALACGIPVVSTDVGDVKEIITDPLLGTVVNTYTDERVFAEALIETIENIDKNNEEIKKRCRDIARKYSFENVVEKYVEIYHKLRSGEQR</sequence>
<dbReference type="STRING" id="523850.TON_1855"/>
<keyword evidence="1" id="KW-0175">Coiled coil</keyword>
<evidence type="ECO:0000256" key="1">
    <source>
        <dbReference type="SAM" id="Coils"/>
    </source>
</evidence>
<dbReference type="CAZy" id="GT4">
    <property type="family name" value="Glycosyltransferase Family 4"/>
</dbReference>
<accession>B6YVM2</accession>
<feature type="domain" description="Glycosyl transferase family 1" evidence="2">
    <location>
        <begin position="194"/>
        <end position="360"/>
    </location>
</feature>
<dbReference type="SUPFAM" id="SSF53756">
    <property type="entry name" value="UDP-Glycosyltransferase/glycogen phosphorylase"/>
    <property type="match status" value="1"/>
</dbReference>
<feature type="coiled-coil region" evidence="1">
    <location>
        <begin position="341"/>
        <end position="368"/>
    </location>
</feature>
<keyword evidence="5" id="KW-1185">Reference proteome</keyword>
<name>B6YVM2_THEON</name>
<evidence type="ECO:0000259" key="3">
    <source>
        <dbReference type="Pfam" id="PF13439"/>
    </source>
</evidence>
<reference evidence="4 5" key="1">
    <citation type="journal article" date="2008" name="J. Bacteriol.">
        <title>The complete genome sequence of Thermococcus onnurineus NA1 reveals a mixed heterotrophic and carboxydotrophic metabolism.</title>
        <authorList>
            <person name="Lee H.S."/>
            <person name="Kang S.G."/>
            <person name="Bae S.S."/>
            <person name="Lim J.K."/>
            <person name="Cho Y."/>
            <person name="Kim Y.J."/>
            <person name="Jeon J.H."/>
            <person name="Cha S.S."/>
            <person name="Kwon K.K."/>
            <person name="Kim H.T."/>
            <person name="Park C.J."/>
            <person name="Lee H.W."/>
            <person name="Kim S.I."/>
            <person name="Chun J."/>
            <person name="Colwell R.R."/>
            <person name="Kim S.J."/>
            <person name="Lee J.H."/>
        </authorList>
    </citation>
    <scope>NUCLEOTIDE SEQUENCE [LARGE SCALE GENOMIC DNA]</scope>
    <source>
        <strain evidence="4 5">NA1</strain>
    </source>
</reference>
<dbReference type="GO" id="GO:0016757">
    <property type="term" value="F:glycosyltransferase activity"/>
    <property type="evidence" value="ECO:0007669"/>
    <property type="project" value="InterPro"/>
</dbReference>
<dbReference type="PATRIC" id="fig|523850.10.peg.1870"/>
<dbReference type="AlphaFoldDB" id="B6YVM2"/>
<dbReference type="InterPro" id="IPR028098">
    <property type="entry name" value="Glyco_trans_4-like_N"/>
</dbReference>
<protein>
    <submittedName>
        <fullName evidence="4">Glycosyltransferase</fullName>
    </submittedName>
</protein>
<dbReference type="CDD" id="cd03801">
    <property type="entry name" value="GT4_PimA-like"/>
    <property type="match status" value="1"/>
</dbReference>
<evidence type="ECO:0000313" key="4">
    <source>
        <dbReference type="EMBL" id="ACJ17346.1"/>
    </source>
</evidence>
<dbReference type="eggNOG" id="arCOG01403">
    <property type="taxonomic scope" value="Archaea"/>
</dbReference>
<dbReference type="Proteomes" id="UP000002727">
    <property type="component" value="Chromosome"/>
</dbReference>
<dbReference type="EMBL" id="CP000855">
    <property type="protein sequence ID" value="ACJ17346.1"/>
    <property type="molecule type" value="Genomic_DNA"/>
</dbReference>
<evidence type="ECO:0000259" key="2">
    <source>
        <dbReference type="Pfam" id="PF00534"/>
    </source>
</evidence>
<dbReference type="GeneID" id="7017525"/>
<dbReference type="Pfam" id="PF00534">
    <property type="entry name" value="Glycos_transf_1"/>
    <property type="match status" value="1"/>
</dbReference>
<dbReference type="HOGENOM" id="CLU_009583_2_2_2"/>
<gene>
    <name evidence="4" type="ordered locus">TON_1855</name>
</gene>
<dbReference type="KEGG" id="ton:TON_1855"/>
<dbReference type="InterPro" id="IPR050194">
    <property type="entry name" value="Glycosyltransferase_grp1"/>
</dbReference>
<proteinExistence type="predicted"/>
<evidence type="ECO:0000313" key="5">
    <source>
        <dbReference type="Proteomes" id="UP000002727"/>
    </source>
</evidence>
<organism evidence="4 5">
    <name type="scientific">Thermococcus onnurineus (strain NA1)</name>
    <dbReference type="NCBI Taxonomy" id="523850"/>
    <lineage>
        <taxon>Archaea</taxon>
        <taxon>Methanobacteriati</taxon>
        <taxon>Methanobacteriota</taxon>
        <taxon>Thermococci</taxon>
        <taxon>Thermococcales</taxon>
        <taxon>Thermococcaceae</taxon>
        <taxon>Thermococcus</taxon>
    </lineage>
</organism>
<dbReference type="PANTHER" id="PTHR45947:SF3">
    <property type="entry name" value="SULFOQUINOVOSYL TRANSFERASE SQD2"/>
    <property type="match status" value="1"/>
</dbReference>
<dbReference type="Pfam" id="PF13439">
    <property type="entry name" value="Glyco_transf_4"/>
    <property type="match status" value="1"/>
</dbReference>
<dbReference type="Gene3D" id="3.40.50.2000">
    <property type="entry name" value="Glycogen Phosphorylase B"/>
    <property type="match status" value="2"/>
</dbReference>
<dbReference type="PANTHER" id="PTHR45947">
    <property type="entry name" value="SULFOQUINOVOSYL TRANSFERASE SQD2"/>
    <property type="match status" value="1"/>
</dbReference>
<feature type="domain" description="Glycosyltransferase subfamily 4-like N-terminal" evidence="3">
    <location>
        <begin position="20"/>
        <end position="187"/>
    </location>
</feature>
<dbReference type="InterPro" id="IPR001296">
    <property type="entry name" value="Glyco_trans_1"/>
</dbReference>